<evidence type="ECO:0000256" key="2">
    <source>
        <dbReference type="ARBA" id="ARBA00012438"/>
    </source>
</evidence>
<dbReference type="InterPro" id="IPR005467">
    <property type="entry name" value="His_kinase_dom"/>
</dbReference>
<dbReference type="Gene3D" id="1.10.287.130">
    <property type="match status" value="1"/>
</dbReference>
<dbReference type="InterPro" id="IPR004358">
    <property type="entry name" value="Sig_transdc_His_kin-like_C"/>
</dbReference>
<dbReference type="InterPro" id="IPR003594">
    <property type="entry name" value="HATPase_dom"/>
</dbReference>
<comment type="catalytic activity">
    <reaction evidence="1">
        <text>ATP + protein L-histidine = ADP + protein N-phospho-L-histidine.</text>
        <dbReference type="EC" id="2.7.13.3"/>
    </reaction>
</comment>
<feature type="region of interest" description="Disordered" evidence="9">
    <location>
        <begin position="96"/>
        <end position="123"/>
    </location>
</feature>
<keyword evidence="5" id="KW-0547">Nucleotide-binding</keyword>
<evidence type="ECO:0000256" key="8">
    <source>
        <dbReference type="ARBA" id="ARBA00023012"/>
    </source>
</evidence>
<evidence type="ECO:0000313" key="12">
    <source>
        <dbReference type="Proteomes" id="UP000239867"/>
    </source>
</evidence>
<dbReference type="SUPFAM" id="SSF47384">
    <property type="entry name" value="Homodimeric domain of signal transducing histidine kinase"/>
    <property type="match status" value="1"/>
</dbReference>
<dbReference type="PROSITE" id="PS50109">
    <property type="entry name" value="HIS_KIN"/>
    <property type="match status" value="1"/>
</dbReference>
<dbReference type="InterPro" id="IPR036097">
    <property type="entry name" value="HisK_dim/P_sf"/>
</dbReference>
<evidence type="ECO:0000256" key="4">
    <source>
        <dbReference type="ARBA" id="ARBA00022679"/>
    </source>
</evidence>
<sequence>MSPKGNSQGPRPLLQQRERIARADSFPTKTMDQRTIAILEKQRQDLVVRVLKKHEEAEAGRLLTERILEGISEFFLMFDQDFRLVQANRDFALAATAGGPDAKPGSDPEAAARPDPARLDQLFPPEDGQLIRARLLARDPRRLETRLLLAGGPVPVRLRPQVHETPGGRVLYLLLCSDLSELRQLMARLAEGQRQLMHSSRLASLGEMTAGIGHELTQPLNTILLLARNALKVLDTPLSPRPGLVRENLELIVDRAEKAGDIINTMRSFGRKVEGELAAVDVAALLKKIVQFLSGQLRIHGVDLQLRLADAPLLVWAIEVRLEQVFLNLMQNAIQAMGGTERPRLELSTRLEERLDVRSMRYETCVVVSVADNGCGMDAETQTKIFAPFFTTRTGSGGMGLGLSLVDRIVREFSGFIDVDSQPGCGARFSVWLPLYQPEEEKEARP</sequence>
<gene>
    <name evidence="11" type="ORF">CAY53_09260</name>
</gene>
<accession>A0A2L1GPM6</accession>
<dbReference type="SMART" id="SM00388">
    <property type="entry name" value="HisKA"/>
    <property type="match status" value="1"/>
</dbReference>
<dbReference type="AlphaFoldDB" id="A0A2L1GPM6"/>
<dbReference type="KEGG" id="deo:CAY53_09260"/>
<name>A0A2L1GPM6_9BACT</name>
<dbReference type="InterPro" id="IPR036890">
    <property type="entry name" value="HATPase_C_sf"/>
</dbReference>
<dbReference type="OrthoDB" id="9805967at2"/>
<dbReference type="Gene3D" id="3.30.565.10">
    <property type="entry name" value="Histidine kinase-like ATPase, C-terminal domain"/>
    <property type="match status" value="1"/>
</dbReference>
<dbReference type="Pfam" id="PF02518">
    <property type="entry name" value="HATPase_c"/>
    <property type="match status" value="1"/>
</dbReference>
<dbReference type="SMART" id="SM00387">
    <property type="entry name" value="HATPase_c"/>
    <property type="match status" value="1"/>
</dbReference>
<evidence type="ECO:0000256" key="5">
    <source>
        <dbReference type="ARBA" id="ARBA00022741"/>
    </source>
</evidence>
<evidence type="ECO:0000256" key="9">
    <source>
        <dbReference type="SAM" id="MobiDB-lite"/>
    </source>
</evidence>
<dbReference type="PANTHER" id="PTHR43065">
    <property type="entry name" value="SENSOR HISTIDINE KINASE"/>
    <property type="match status" value="1"/>
</dbReference>
<keyword evidence="8" id="KW-0902">Two-component regulatory system</keyword>
<dbReference type="GO" id="GO:0005524">
    <property type="term" value="F:ATP binding"/>
    <property type="evidence" value="ECO:0007669"/>
    <property type="project" value="UniProtKB-KW"/>
</dbReference>
<keyword evidence="6" id="KW-0418">Kinase</keyword>
<proteinExistence type="predicted"/>
<protein>
    <recommendedName>
        <fullName evidence="2">histidine kinase</fullName>
        <ecNumber evidence="2">2.7.13.3</ecNumber>
    </recommendedName>
</protein>
<evidence type="ECO:0000256" key="3">
    <source>
        <dbReference type="ARBA" id="ARBA00022553"/>
    </source>
</evidence>
<dbReference type="Proteomes" id="UP000239867">
    <property type="component" value="Chromosome"/>
</dbReference>
<dbReference type="SUPFAM" id="SSF55874">
    <property type="entry name" value="ATPase domain of HSP90 chaperone/DNA topoisomerase II/histidine kinase"/>
    <property type="match status" value="1"/>
</dbReference>
<dbReference type="PANTHER" id="PTHR43065:SF46">
    <property type="entry name" value="C4-DICARBOXYLATE TRANSPORT SENSOR PROTEIN DCTB"/>
    <property type="match status" value="1"/>
</dbReference>
<keyword evidence="7" id="KW-0067">ATP-binding</keyword>
<organism evidence="11 12">
    <name type="scientific">Desulfobulbus oralis</name>
    <dbReference type="NCBI Taxonomy" id="1986146"/>
    <lineage>
        <taxon>Bacteria</taxon>
        <taxon>Pseudomonadati</taxon>
        <taxon>Thermodesulfobacteriota</taxon>
        <taxon>Desulfobulbia</taxon>
        <taxon>Desulfobulbales</taxon>
        <taxon>Desulfobulbaceae</taxon>
        <taxon>Desulfobulbus</taxon>
    </lineage>
</organism>
<evidence type="ECO:0000256" key="6">
    <source>
        <dbReference type="ARBA" id="ARBA00022777"/>
    </source>
</evidence>
<evidence type="ECO:0000256" key="7">
    <source>
        <dbReference type="ARBA" id="ARBA00022840"/>
    </source>
</evidence>
<feature type="compositionally biased region" description="Basic and acidic residues" evidence="9">
    <location>
        <begin position="104"/>
        <end position="118"/>
    </location>
</feature>
<keyword evidence="4" id="KW-0808">Transferase</keyword>
<evidence type="ECO:0000313" key="11">
    <source>
        <dbReference type="EMBL" id="AVD71632.1"/>
    </source>
</evidence>
<reference evidence="11 12" key="1">
    <citation type="journal article" date="2018" name="MBio">
        <title>Insights into the evolution of host association through the isolation and characterization of a novel human periodontal pathobiont, Desulfobulbus oralis.</title>
        <authorList>
            <person name="Cross K.L."/>
            <person name="Chirania P."/>
            <person name="Xiong W."/>
            <person name="Beall C.J."/>
            <person name="Elkins J.G."/>
            <person name="Giannone R.J."/>
            <person name="Griffen A.L."/>
            <person name="Guss A.M."/>
            <person name="Hettich R.L."/>
            <person name="Joshi S.S."/>
            <person name="Mokrzan E.M."/>
            <person name="Martin R.K."/>
            <person name="Zhulin I.B."/>
            <person name="Leys E.J."/>
            <person name="Podar M."/>
        </authorList>
    </citation>
    <scope>NUCLEOTIDE SEQUENCE [LARGE SCALE GENOMIC DNA]</scope>
    <source>
        <strain evidence="11 12">ORNL</strain>
    </source>
</reference>
<evidence type="ECO:0000259" key="10">
    <source>
        <dbReference type="PROSITE" id="PS50109"/>
    </source>
</evidence>
<keyword evidence="3" id="KW-0597">Phosphoprotein</keyword>
<dbReference type="InterPro" id="IPR003661">
    <property type="entry name" value="HisK_dim/P_dom"/>
</dbReference>
<dbReference type="Pfam" id="PF00512">
    <property type="entry name" value="HisKA"/>
    <property type="match status" value="1"/>
</dbReference>
<keyword evidence="12" id="KW-1185">Reference proteome</keyword>
<dbReference type="CDD" id="cd00082">
    <property type="entry name" value="HisKA"/>
    <property type="match status" value="1"/>
</dbReference>
<dbReference type="GO" id="GO:0000155">
    <property type="term" value="F:phosphorelay sensor kinase activity"/>
    <property type="evidence" value="ECO:0007669"/>
    <property type="project" value="InterPro"/>
</dbReference>
<evidence type="ECO:0000256" key="1">
    <source>
        <dbReference type="ARBA" id="ARBA00000085"/>
    </source>
</evidence>
<feature type="domain" description="Histidine kinase" evidence="10">
    <location>
        <begin position="211"/>
        <end position="437"/>
    </location>
</feature>
<dbReference type="PRINTS" id="PR00344">
    <property type="entry name" value="BCTRLSENSOR"/>
</dbReference>
<dbReference type="EMBL" id="CP021255">
    <property type="protein sequence ID" value="AVD71632.1"/>
    <property type="molecule type" value="Genomic_DNA"/>
</dbReference>
<dbReference type="EC" id="2.7.13.3" evidence="2"/>